<gene>
    <name evidence="1" type="ORF">DFR86_05425</name>
</gene>
<dbReference type="OrthoDB" id="44184at2157"/>
<dbReference type="GeneID" id="36837388"/>
<organism evidence="1 2">
    <name type="scientific">Acidianus sulfidivorans JP7</name>
    <dbReference type="NCBI Taxonomy" id="619593"/>
    <lineage>
        <taxon>Archaea</taxon>
        <taxon>Thermoproteota</taxon>
        <taxon>Thermoprotei</taxon>
        <taxon>Sulfolobales</taxon>
        <taxon>Sulfolobaceae</taxon>
        <taxon>Acidianus</taxon>
    </lineage>
</organism>
<accession>A0A2U9IM02</accession>
<name>A0A2U9IM02_9CREN</name>
<sequence>MTLNICYDKPFLGISNGRINLIIENNKIVEKSELNNCYELPFLLAERFLVYNGLLIPLIFKEDKAILARILFLLSGKTNHELFYYKNKQTSIFIDDNLLNIELDNLSKSYTKICGNYGSTRLVYCITNNKISILSSNKNYAEEALLSFKKFLDLVSRINNFVRPEFSEK</sequence>
<protein>
    <submittedName>
        <fullName evidence="1">Uncharacterized protein</fullName>
    </submittedName>
</protein>
<reference evidence="1 2" key="1">
    <citation type="submission" date="2018-05" db="EMBL/GenBank/DDBJ databases">
        <title>Complete Genome Sequences of Extremely Thermoacidophilic, Metal-Mobilizing Type-Strain Members of the Archaeal Family Sulfolobaceae: Acidianus brierleyi DSM-1651T, Acidianus sulfidivorans DSM-18786T, Metallosphaera hakonensis DSM-7519T, and Metallosphaera prunae DSM-10039T.</title>
        <authorList>
            <person name="Counts J.A."/>
            <person name="Kelly R.M."/>
        </authorList>
    </citation>
    <scope>NUCLEOTIDE SEQUENCE [LARGE SCALE GENOMIC DNA]</scope>
    <source>
        <strain evidence="1 2">JP7</strain>
    </source>
</reference>
<evidence type="ECO:0000313" key="2">
    <source>
        <dbReference type="Proteomes" id="UP000248410"/>
    </source>
</evidence>
<dbReference type="EMBL" id="CP029288">
    <property type="protein sequence ID" value="AWR97056.1"/>
    <property type="molecule type" value="Genomic_DNA"/>
</dbReference>
<evidence type="ECO:0000313" key="1">
    <source>
        <dbReference type="EMBL" id="AWR97056.1"/>
    </source>
</evidence>
<dbReference type="Proteomes" id="UP000248410">
    <property type="component" value="Chromosome"/>
</dbReference>
<dbReference type="KEGG" id="asul:DFR86_05425"/>
<dbReference type="AlphaFoldDB" id="A0A2U9IM02"/>
<proteinExistence type="predicted"/>
<keyword evidence="2" id="KW-1185">Reference proteome</keyword>
<dbReference type="RefSeq" id="WP_110379946.1">
    <property type="nucleotide sequence ID" value="NZ_CP029288.2"/>
</dbReference>